<organism evidence="1">
    <name type="scientific">marine sediment metagenome</name>
    <dbReference type="NCBI Taxonomy" id="412755"/>
    <lineage>
        <taxon>unclassified sequences</taxon>
        <taxon>metagenomes</taxon>
        <taxon>ecological metagenomes</taxon>
    </lineage>
</organism>
<gene>
    <name evidence="1" type="ORF">LCGC14_2226610</name>
</gene>
<evidence type="ECO:0000313" key="1">
    <source>
        <dbReference type="EMBL" id="KKL58312.1"/>
    </source>
</evidence>
<protein>
    <submittedName>
        <fullName evidence="1">Uncharacterized protein</fullName>
    </submittedName>
</protein>
<sequence length="261" mass="29263">MYLASDSPAVYGMILAIGRTGVGKTHFLCSCPHPFIINADRKEAETAKKFSNLHGKAVPLYDVNSWGDMQKIVRWFEDAANKGQAELDDAVLRKKEGALEAFHVTFDEKTELPISTICLDGLTDLYDMLMDDIRKRDGTTLDGPTHPGQYQRAHNQFEGMMHRLRKLPFHIVCAGMEHVDKDELTGDVRGGVDLPGKMGVKSDRLIKMFNAIVRLQSQTSSKGTKYTMNVRGDHRYPGKCEFFEHPEAVIEPTFAALMGEE</sequence>
<dbReference type="EMBL" id="LAZR01029867">
    <property type="protein sequence ID" value="KKL58312.1"/>
    <property type="molecule type" value="Genomic_DNA"/>
</dbReference>
<reference evidence="1" key="1">
    <citation type="journal article" date="2015" name="Nature">
        <title>Complex archaea that bridge the gap between prokaryotes and eukaryotes.</title>
        <authorList>
            <person name="Spang A."/>
            <person name="Saw J.H."/>
            <person name="Jorgensen S.L."/>
            <person name="Zaremba-Niedzwiedzka K."/>
            <person name="Martijn J."/>
            <person name="Lind A.E."/>
            <person name="van Eijk R."/>
            <person name="Schleper C."/>
            <person name="Guy L."/>
            <person name="Ettema T.J."/>
        </authorList>
    </citation>
    <scope>NUCLEOTIDE SEQUENCE</scope>
</reference>
<accession>A0A0F9G4W6</accession>
<comment type="caution">
    <text evidence="1">The sequence shown here is derived from an EMBL/GenBank/DDBJ whole genome shotgun (WGS) entry which is preliminary data.</text>
</comment>
<dbReference type="AlphaFoldDB" id="A0A0F9G4W6"/>
<name>A0A0F9G4W6_9ZZZZ</name>
<proteinExistence type="predicted"/>
<dbReference type="Pfam" id="PF13479">
    <property type="entry name" value="AAA_24"/>
    <property type="match status" value="1"/>
</dbReference>